<keyword evidence="3" id="KW-0515">Mutator protein</keyword>
<organism evidence="18 19">
    <name type="scientific">Rubritalea tangerina</name>
    <dbReference type="NCBI Taxonomy" id="430798"/>
    <lineage>
        <taxon>Bacteria</taxon>
        <taxon>Pseudomonadati</taxon>
        <taxon>Verrucomicrobiota</taxon>
        <taxon>Verrucomicrobiia</taxon>
        <taxon>Verrucomicrobiales</taxon>
        <taxon>Rubritaleaceae</taxon>
        <taxon>Rubritalea</taxon>
    </lineage>
</organism>
<reference evidence="19" key="1">
    <citation type="journal article" date="2019" name="Int. J. Syst. Evol. Microbiol.">
        <title>The Global Catalogue of Microorganisms (GCM) 10K type strain sequencing project: providing services to taxonomists for standard genome sequencing and annotation.</title>
        <authorList>
            <consortium name="The Broad Institute Genomics Platform"/>
            <consortium name="The Broad Institute Genome Sequencing Center for Infectious Disease"/>
            <person name="Wu L."/>
            <person name="Ma J."/>
        </authorList>
    </citation>
    <scope>NUCLEOTIDE SEQUENCE [LARGE SCALE GENOMIC DNA]</scope>
    <source>
        <strain evidence="19">CCUG 57942</strain>
    </source>
</reference>
<evidence type="ECO:0000256" key="7">
    <source>
        <dbReference type="ARBA" id="ARBA00022801"/>
    </source>
</evidence>
<dbReference type="InterPro" id="IPR047127">
    <property type="entry name" value="MutT-like"/>
</dbReference>
<dbReference type="InterPro" id="IPR020476">
    <property type="entry name" value="Nudix_hydrolase"/>
</dbReference>
<evidence type="ECO:0000256" key="2">
    <source>
        <dbReference type="ARBA" id="ARBA00005582"/>
    </source>
</evidence>
<accession>A0ABW4ZCC2</accession>
<dbReference type="EMBL" id="JBHUJB010000049">
    <property type="protein sequence ID" value="MFD2159648.1"/>
    <property type="molecule type" value="Genomic_DNA"/>
</dbReference>
<evidence type="ECO:0000313" key="19">
    <source>
        <dbReference type="Proteomes" id="UP001597389"/>
    </source>
</evidence>
<proteinExistence type="inferred from homology"/>
<comment type="similarity">
    <text evidence="2">Belongs to the Nudix hydrolase family.</text>
</comment>
<evidence type="ECO:0000256" key="14">
    <source>
        <dbReference type="ARBA" id="ARBA00041592"/>
    </source>
</evidence>
<dbReference type="RefSeq" id="WP_377178348.1">
    <property type="nucleotide sequence ID" value="NZ_JBHUJB010000049.1"/>
</dbReference>
<keyword evidence="8" id="KW-0460">Magnesium</keyword>
<dbReference type="PANTHER" id="PTHR47707:SF1">
    <property type="entry name" value="NUDIX HYDROLASE FAMILY PROTEIN"/>
    <property type="match status" value="1"/>
</dbReference>
<dbReference type="InterPro" id="IPR029119">
    <property type="entry name" value="MutY_C"/>
</dbReference>
<protein>
    <recommendedName>
        <fullName evidence="13">8-oxo-dGTP diphosphatase</fullName>
        <ecNumber evidence="12">3.6.1.55</ecNumber>
    </recommendedName>
    <alternativeName>
        <fullName evidence="16">7,8-dihydro-8-oxoguanine-triphosphatase</fullName>
    </alternativeName>
    <alternativeName>
        <fullName evidence="15">Mutator protein MutT</fullName>
    </alternativeName>
    <alternativeName>
        <fullName evidence="14">dGTP pyrophosphohydrolase</fullName>
    </alternativeName>
</protein>
<dbReference type="Proteomes" id="UP001597389">
    <property type="component" value="Unassembled WGS sequence"/>
</dbReference>
<dbReference type="Gene3D" id="3.90.79.10">
    <property type="entry name" value="Nucleoside Triphosphate Pyrophosphohydrolase"/>
    <property type="match status" value="1"/>
</dbReference>
<keyword evidence="9" id="KW-0234">DNA repair</keyword>
<comment type="catalytic activity">
    <reaction evidence="10">
        <text>8-oxo-dGTP + H2O = 8-oxo-dGMP + diphosphate + H(+)</text>
        <dbReference type="Rhea" id="RHEA:31575"/>
        <dbReference type="ChEBI" id="CHEBI:15377"/>
        <dbReference type="ChEBI" id="CHEBI:15378"/>
        <dbReference type="ChEBI" id="CHEBI:33019"/>
        <dbReference type="ChEBI" id="CHEBI:63224"/>
        <dbReference type="ChEBI" id="CHEBI:77896"/>
        <dbReference type="EC" id="3.6.1.55"/>
    </reaction>
</comment>
<dbReference type="SUPFAM" id="SSF55811">
    <property type="entry name" value="Nudix"/>
    <property type="match status" value="1"/>
</dbReference>
<evidence type="ECO:0000256" key="16">
    <source>
        <dbReference type="ARBA" id="ARBA00042798"/>
    </source>
</evidence>
<keyword evidence="5" id="KW-0479">Metal-binding</keyword>
<sequence length="135" mass="15109">MIQVVCGLIVNGEGRLLICQRPEGKAQAGLWEFPGGKIDQGESAREALRRELIEELGCEVEVGEALTSVRYAYDDYSICLIPYICRLLDGQEPKAIEHSNIEWVRGDERLVTSADYALAPADIPILEEWVERFGD</sequence>
<gene>
    <name evidence="18" type="ORF">ACFSW8_12125</name>
</gene>
<evidence type="ECO:0000256" key="11">
    <source>
        <dbReference type="ARBA" id="ARBA00036904"/>
    </source>
</evidence>
<dbReference type="Pfam" id="PF14815">
    <property type="entry name" value="NUDIX_4"/>
    <property type="match status" value="1"/>
</dbReference>
<dbReference type="GO" id="GO:0016787">
    <property type="term" value="F:hydrolase activity"/>
    <property type="evidence" value="ECO:0007669"/>
    <property type="project" value="UniProtKB-KW"/>
</dbReference>
<comment type="catalytic activity">
    <reaction evidence="11">
        <text>8-oxo-GTP + H2O = 8-oxo-GMP + diphosphate + H(+)</text>
        <dbReference type="Rhea" id="RHEA:67616"/>
        <dbReference type="ChEBI" id="CHEBI:15377"/>
        <dbReference type="ChEBI" id="CHEBI:15378"/>
        <dbReference type="ChEBI" id="CHEBI:33019"/>
        <dbReference type="ChEBI" id="CHEBI:143553"/>
        <dbReference type="ChEBI" id="CHEBI:145694"/>
    </reaction>
</comment>
<evidence type="ECO:0000259" key="17">
    <source>
        <dbReference type="PROSITE" id="PS51462"/>
    </source>
</evidence>
<evidence type="ECO:0000256" key="4">
    <source>
        <dbReference type="ARBA" id="ARBA00022705"/>
    </source>
</evidence>
<evidence type="ECO:0000256" key="6">
    <source>
        <dbReference type="ARBA" id="ARBA00022763"/>
    </source>
</evidence>
<name>A0ABW4ZCC2_9BACT</name>
<keyword evidence="7 18" id="KW-0378">Hydrolase</keyword>
<dbReference type="InterPro" id="IPR000086">
    <property type="entry name" value="NUDIX_hydrolase_dom"/>
</dbReference>
<evidence type="ECO:0000256" key="12">
    <source>
        <dbReference type="ARBA" id="ARBA00038905"/>
    </source>
</evidence>
<dbReference type="PROSITE" id="PS00893">
    <property type="entry name" value="NUDIX_BOX"/>
    <property type="match status" value="1"/>
</dbReference>
<evidence type="ECO:0000256" key="1">
    <source>
        <dbReference type="ARBA" id="ARBA00001946"/>
    </source>
</evidence>
<evidence type="ECO:0000256" key="8">
    <source>
        <dbReference type="ARBA" id="ARBA00022842"/>
    </source>
</evidence>
<evidence type="ECO:0000256" key="15">
    <source>
        <dbReference type="ARBA" id="ARBA00041979"/>
    </source>
</evidence>
<keyword evidence="4" id="KW-0235">DNA replication</keyword>
<evidence type="ECO:0000313" key="18">
    <source>
        <dbReference type="EMBL" id="MFD2159648.1"/>
    </source>
</evidence>
<evidence type="ECO:0000256" key="9">
    <source>
        <dbReference type="ARBA" id="ARBA00023204"/>
    </source>
</evidence>
<comment type="cofactor">
    <cofactor evidence="1">
        <name>Mg(2+)</name>
        <dbReference type="ChEBI" id="CHEBI:18420"/>
    </cofactor>
</comment>
<keyword evidence="19" id="KW-1185">Reference proteome</keyword>
<comment type="caution">
    <text evidence="18">The sequence shown here is derived from an EMBL/GenBank/DDBJ whole genome shotgun (WGS) entry which is preliminary data.</text>
</comment>
<evidence type="ECO:0000256" key="5">
    <source>
        <dbReference type="ARBA" id="ARBA00022723"/>
    </source>
</evidence>
<dbReference type="PROSITE" id="PS51462">
    <property type="entry name" value="NUDIX"/>
    <property type="match status" value="1"/>
</dbReference>
<feature type="domain" description="Nudix hydrolase" evidence="17">
    <location>
        <begin position="1"/>
        <end position="131"/>
    </location>
</feature>
<dbReference type="InterPro" id="IPR020084">
    <property type="entry name" value="NUDIX_hydrolase_CS"/>
</dbReference>
<dbReference type="PRINTS" id="PR00502">
    <property type="entry name" value="NUDIXFAMILY"/>
</dbReference>
<keyword evidence="6" id="KW-0227">DNA damage</keyword>
<dbReference type="EC" id="3.6.1.55" evidence="12"/>
<evidence type="ECO:0000256" key="13">
    <source>
        <dbReference type="ARBA" id="ARBA00040794"/>
    </source>
</evidence>
<evidence type="ECO:0000256" key="10">
    <source>
        <dbReference type="ARBA" id="ARBA00035861"/>
    </source>
</evidence>
<evidence type="ECO:0000256" key="3">
    <source>
        <dbReference type="ARBA" id="ARBA00022457"/>
    </source>
</evidence>
<dbReference type="PANTHER" id="PTHR47707">
    <property type="entry name" value="8-OXO-DGTP DIPHOSPHATASE"/>
    <property type="match status" value="1"/>
</dbReference>
<dbReference type="InterPro" id="IPR015797">
    <property type="entry name" value="NUDIX_hydrolase-like_dom_sf"/>
</dbReference>
<dbReference type="CDD" id="cd03425">
    <property type="entry name" value="NUDIX_MutT_NudA_like"/>
    <property type="match status" value="1"/>
</dbReference>